<keyword evidence="9 11" id="KW-0739">Sodium transport</keyword>
<accession>A0A7M7SZB1</accession>
<dbReference type="KEGG" id="spu:115924304"/>
<reference evidence="14" key="1">
    <citation type="submission" date="2015-02" db="EMBL/GenBank/DDBJ databases">
        <title>Genome sequencing for Strongylocentrotus purpuratus.</title>
        <authorList>
            <person name="Murali S."/>
            <person name="Liu Y."/>
            <person name="Vee V."/>
            <person name="English A."/>
            <person name="Wang M."/>
            <person name="Skinner E."/>
            <person name="Han Y."/>
            <person name="Muzny D.M."/>
            <person name="Worley K.C."/>
            <person name="Gibbs R.A."/>
        </authorList>
    </citation>
    <scope>NUCLEOTIDE SEQUENCE</scope>
</reference>
<evidence type="ECO:0000256" key="11">
    <source>
        <dbReference type="RuleBase" id="RU000679"/>
    </source>
</evidence>
<dbReference type="Gene3D" id="2.60.470.10">
    <property type="entry name" value="Acid-sensing ion channels like domains"/>
    <property type="match status" value="1"/>
</dbReference>
<reference evidence="13" key="2">
    <citation type="submission" date="2021-01" db="UniProtKB">
        <authorList>
            <consortium name="EnsemblMetazoa"/>
        </authorList>
    </citation>
    <scope>IDENTIFICATION</scope>
</reference>
<keyword evidence="3 11" id="KW-0894">Sodium channel</keyword>
<evidence type="ECO:0000256" key="1">
    <source>
        <dbReference type="ARBA" id="ARBA00004141"/>
    </source>
</evidence>
<evidence type="ECO:0000256" key="10">
    <source>
        <dbReference type="ARBA" id="ARBA00023303"/>
    </source>
</evidence>
<dbReference type="GO" id="GO:0015280">
    <property type="term" value="F:ligand-gated sodium channel activity"/>
    <property type="evidence" value="ECO:0000318"/>
    <property type="project" value="GO_Central"/>
</dbReference>
<keyword evidence="8 12" id="KW-0472">Membrane</keyword>
<evidence type="ECO:0000256" key="7">
    <source>
        <dbReference type="ARBA" id="ARBA00023065"/>
    </source>
</evidence>
<keyword evidence="5 12" id="KW-1133">Transmembrane helix</keyword>
<dbReference type="GO" id="GO:0035725">
    <property type="term" value="P:sodium ion transmembrane transport"/>
    <property type="evidence" value="ECO:0000318"/>
    <property type="project" value="GO_Central"/>
</dbReference>
<dbReference type="InterPro" id="IPR001873">
    <property type="entry name" value="ENaC"/>
</dbReference>
<evidence type="ECO:0000313" key="13">
    <source>
        <dbReference type="EnsemblMetazoa" id="XP_030842271"/>
    </source>
</evidence>
<dbReference type="OrthoDB" id="6154304at2759"/>
<evidence type="ECO:0000256" key="2">
    <source>
        <dbReference type="ARBA" id="ARBA00022448"/>
    </source>
</evidence>
<proteinExistence type="inferred from homology"/>
<keyword evidence="10 11" id="KW-0407">Ion channel</keyword>
<dbReference type="EnsemblMetazoa" id="XM_030986411">
    <property type="protein sequence ID" value="XP_030842271"/>
    <property type="gene ID" value="LOC115924304"/>
</dbReference>
<keyword evidence="14" id="KW-1185">Reference proteome</keyword>
<dbReference type="Proteomes" id="UP000007110">
    <property type="component" value="Unassembled WGS sequence"/>
</dbReference>
<dbReference type="RefSeq" id="XP_030842271.1">
    <property type="nucleotide sequence ID" value="XM_030986411.1"/>
</dbReference>
<dbReference type="InParanoid" id="A0A7M7SZB1"/>
<feature type="transmembrane region" description="Helical" evidence="12">
    <location>
        <begin position="79"/>
        <end position="102"/>
    </location>
</feature>
<evidence type="ECO:0000256" key="5">
    <source>
        <dbReference type="ARBA" id="ARBA00022989"/>
    </source>
</evidence>
<dbReference type="GeneID" id="115924304"/>
<protein>
    <submittedName>
        <fullName evidence="13">Uncharacterized protein</fullName>
    </submittedName>
</protein>
<evidence type="ECO:0000256" key="6">
    <source>
        <dbReference type="ARBA" id="ARBA00023053"/>
    </source>
</evidence>
<dbReference type="OMA" id="GRCENNT"/>
<evidence type="ECO:0000256" key="12">
    <source>
        <dbReference type="SAM" id="Phobius"/>
    </source>
</evidence>
<sequence length="289" mass="33079">MPLKKMTVESMKTTSVKEQTNSSMVDQGMMDMKRTPYPPYNDRMSWFAVLYRFVPDGIGVAGIRYAFNPREIKLRRLTWLLLVFIAFCMTGGQVIDRILFFASHPKDVDISIDYKEEVPFPSVAICNINQFRMSWNGGELTHANFTRRVTDAGVCIVFNDIDNGFPQLMVKSSGLKYGLHLNLNAAQHEYYFQPFGKIGAGFEVLLYDYGTEPLVEKGAFGVAIGMETRVGVEITEYHNLKHPHGRCENNTLKYFETYGYSECVLECLSDFFLERCNCNCLSMRSKIIF</sequence>
<keyword evidence="7 11" id="KW-0406">Ion transport</keyword>
<keyword evidence="6" id="KW-0915">Sodium</keyword>
<evidence type="ECO:0000256" key="3">
    <source>
        <dbReference type="ARBA" id="ARBA00022461"/>
    </source>
</evidence>
<dbReference type="PANTHER" id="PTHR11690">
    <property type="entry name" value="AMILORIDE-SENSITIVE SODIUM CHANNEL-RELATED"/>
    <property type="match status" value="1"/>
</dbReference>
<dbReference type="Pfam" id="PF00858">
    <property type="entry name" value="ASC"/>
    <property type="match status" value="1"/>
</dbReference>
<evidence type="ECO:0000256" key="9">
    <source>
        <dbReference type="ARBA" id="ARBA00023201"/>
    </source>
</evidence>
<evidence type="ECO:0000256" key="8">
    <source>
        <dbReference type="ARBA" id="ARBA00023136"/>
    </source>
</evidence>
<evidence type="ECO:0000313" key="14">
    <source>
        <dbReference type="Proteomes" id="UP000007110"/>
    </source>
</evidence>
<dbReference type="PANTHER" id="PTHR11690:SF300">
    <property type="entry name" value="PICKPOCKET PROTEIN 19"/>
    <property type="match status" value="1"/>
</dbReference>
<evidence type="ECO:0000256" key="4">
    <source>
        <dbReference type="ARBA" id="ARBA00022692"/>
    </source>
</evidence>
<name>A0A7M7SZB1_STRPU</name>
<dbReference type="AlphaFoldDB" id="A0A7M7SZB1"/>
<dbReference type="GO" id="GO:0005886">
    <property type="term" value="C:plasma membrane"/>
    <property type="evidence" value="ECO:0000318"/>
    <property type="project" value="GO_Central"/>
</dbReference>
<keyword evidence="2 11" id="KW-0813">Transport</keyword>
<organism evidence="13 14">
    <name type="scientific">Strongylocentrotus purpuratus</name>
    <name type="common">Purple sea urchin</name>
    <dbReference type="NCBI Taxonomy" id="7668"/>
    <lineage>
        <taxon>Eukaryota</taxon>
        <taxon>Metazoa</taxon>
        <taxon>Echinodermata</taxon>
        <taxon>Eleutherozoa</taxon>
        <taxon>Echinozoa</taxon>
        <taxon>Echinoidea</taxon>
        <taxon>Euechinoidea</taxon>
        <taxon>Echinacea</taxon>
        <taxon>Camarodonta</taxon>
        <taxon>Echinidea</taxon>
        <taxon>Strongylocentrotidae</taxon>
        <taxon>Strongylocentrotus</taxon>
    </lineage>
</organism>
<comment type="similarity">
    <text evidence="11">Belongs to the amiloride-sensitive sodium channel (TC 1.A.6) family.</text>
</comment>
<keyword evidence="4 11" id="KW-0812">Transmembrane</keyword>
<comment type="subcellular location">
    <subcellularLocation>
        <location evidence="1">Membrane</location>
        <topology evidence="1">Multi-pass membrane protein</topology>
    </subcellularLocation>
</comment>